<name>A0A835UZS4_VANPL</name>
<sequence>MEVAKKHRGSVAEPDHYVAALNKALDKSAEEIRVTASVNPTFWPAPELDLLDQCSSEGIMARHCLPSLGWSSPYRIIPVVRAIESCKLPDFPDLSWLKRGSRTGKRLINQDVSKAYVLAEKDSFMAMDVTRNPESASQLVYGGFKECPSNSCFEDLSFHSEVSLDELIEMCCVDTFEKSSLVTITTTPRAGDEAGDNGDASMLNQPDKHPLCSDSDEISGLLEANANIAVPLPSKNDRLTSLLERCRTLQDMIDQKLAIYF</sequence>
<protein>
    <submittedName>
        <fullName evidence="1">Uncharacterized protein</fullName>
    </submittedName>
</protein>
<dbReference type="EMBL" id="JADCNM010000006">
    <property type="protein sequence ID" value="KAG0478480.1"/>
    <property type="molecule type" value="Genomic_DNA"/>
</dbReference>
<proteinExistence type="predicted"/>
<reference evidence="1 2" key="1">
    <citation type="journal article" date="2020" name="Nat. Food">
        <title>A phased Vanilla planifolia genome enables genetic improvement of flavour and production.</title>
        <authorList>
            <person name="Hasing T."/>
            <person name="Tang H."/>
            <person name="Brym M."/>
            <person name="Khazi F."/>
            <person name="Huang T."/>
            <person name="Chambers A.H."/>
        </authorList>
    </citation>
    <scope>NUCLEOTIDE SEQUENCE [LARGE SCALE GENOMIC DNA]</scope>
    <source>
        <tissue evidence="1">Leaf</tissue>
    </source>
</reference>
<comment type="caution">
    <text evidence="1">The sequence shown here is derived from an EMBL/GenBank/DDBJ whole genome shotgun (WGS) entry which is preliminary data.</text>
</comment>
<organism evidence="1 2">
    <name type="scientific">Vanilla planifolia</name>
    <name type="common">Vanilla</name>
    <dbReference type="NCBI Taxonomy" id="51239"/>
    <lineage>
        <taxon>Eukaryota</taxon>
        <taxon>Viridiplantae</taxon>
        <taxon>Streptophyta</taxon>
        <taxon>Embryophyta</taxon>
        <taxon>Tracheophyta</taxon>
        <taxon>Spermatophyta</taxon>
        <taxon>Magnoliopsida</taxon>
        <taxon>Liliopsida</taxon>
        <taxon>Asparagales</taxon>
        <taxon>Orchidaceae</taxon>
        <taxon>Vanilloideae</taxon>
        <taxon>Vanilleae</taxon>
        <taxon>Vanilla</taxon>
    </lineage>
</organism>
<dbReference type="AlphaFoldDB" id="A0A835UZS4"/>
<dbReference type="OrthoDB" id="21502at2759"/>
<gene>
    <name evidence="1" type="ORF">HPP92_013199</name>
</gene>
<evidence type="ECO:0000313" key="2">
    <source>
        <dbReference type="Proteomes" id="UP000639772"/>
    </source>
</evidence>
<dbReference type="Proteomes" id="UP000639772">
    <property type="component" value="Chromosome 6"/>
</dbReference>
<accession>A0A835UZS4</accession>
<evidence type="ECO:0000313" key="1">
    <source>
        <dbReference type="EMBL" id="KAG0478480.1"/>
    </source>
</evidence>